<accession>A0A1V9ZBP8</accession>
<protein>
    <submittedName>
        <fullName evidence="1">Uncharacterized protein</fullName>
    </submittedName>
</protein>
<proteinExistence type="predicted"/>
<gene>
    <name evidence="1" type="ORF">THRCLA_07889</name>
</gene>
<reference evidence="1 2" key="1">
    <citation type="journal article" date="2014" name="Genome Biol. Evol.">
        <title>The secreted proteins of Achlya hypogyna and Thraustotheca clavata identify the ancestral oomycete secretome and reveal gene acquisitions by horizontal gene transfer.</title>
        <authorList>
            <person name="Misner I."/>
            <person name="Blouin N."/>
            <person name="Leonard G."/>
            <person name="Richards T.A."/>
            <person name="Lane C.E."/>
        </authorList>
    </citation>
    <scope>NUCLEOTIDE SEQUENCE [LARGE SCALE GENOMIC DNA]</scope>
    <source>
        <strain evidence="1 2">ATCC 34112</strain>
    </source>
</reference>
<dbReference type="OrthoDB" id="72089at2759"/>
<dbReference type="Proteomes" id="UP000243217">
    <property type="component" value="Unassembled WGS sequence"/>
</dbReference>
<comment type="caution">
    <text evidence="1">The sequence shown here is derived from an EMBL/GenBank/DDBJ whole genome shotgun (WGS) entry which is preliminary data.</text>
</comment>
<dbReference type="AlphaFoldDB" id="A0A1V9ZBP8"/>
<keyword evidence="2" id="KW-1185">Reference proteome</keyword>
<organism evidence="1 2">
    <name type="scientific">Thraustotheca clavata</name>
    <dbReference type="NCBI Taxonomy" id="74557"/>
    <lineage>
        <taxon>Eukaryota</taxon>
        <taxon>Sar</taxon>
        <taxon>Stramenopiles</taxon>
        <taxon>Oomycota</taxon>
        <taxon>Saprolegniomycetes</taxon>
        <taxon>Saprolegniales</taxon>
        <taxon>Achlyaceae</taxon>
        <taxon>Thraustotheca</taxon>
    </lineage>
</organism>
<name>A0A1V9ZBP8_9STRA</name>
<dbReference type="PANTHER" id="PTHR31827">
    <property type="entry name" value="EMB|CAB89363.1"/>
    <property type="match status" value="1"/>
</dbReference>
<sequence>MDTSEALTSFISQVVEAIELNASIISNNKNITIQVVDGVIAIKQDNKRLACAEKGCSKFAKIKEYCIMHSHQRECSSPRLSAQVKEPTMSPILPPKQNLKQKSAPTTRICKTPGCQSYARRFGRCSRHGGASICLVKGCTTPSQTGGKCRIHGGGSLCKIDNCQIFARLQGLCLEHYEASIKEAIKSS</sequence>
<evidence type="ECO:0000313" key="1">
    <source>
        <dbReference type="EMBL" id="OQR95408.1"/>
    </source>
</evidence>
<dbReference type="EMBL" id="JNBS01002114">
    <property type="protein sequence ID" value="OQR95408.1"/>
    <property type="molecule type" value="Genomic_DNA"/>
</dbReference>
<evidence type="ECO:0000313" key="2">
    <source>
        <dbReference type="Proteomes" id="UP000243217"/>
    </source>
</evidence>
<dbReference type="PANTHER" id="PTHR31827:SF1">
    <property type="entry name" value="EMB|CAB89363.1"/>
    <property type="match status" value="1"/>
</dbReference>